<gene>
    <name evidence="5" type="ORF">M2A_1676</name>
</gene>
<proteinExistence type="predicted"/>
<dbReference type="Proteomes" id="UP000028702">
    <property type="component" value="Unassembled WGS sequence"/>
</dbReference>
<evidence type="ECO:0000313" key="5">
    <source>
        <dbReference type="EMBL" id="GAK45177.1"/>
    </source>
</evidence>
<dbReference type="PANTHER" id="PTHR10668">
    <property type="entry name" value="PHYTOENE DEHYDROGENASE"/>
    <property type="match status" value="1"/>
</dbReference>
<reference evidence="5 6" key="1">
    <citation type="submission" date="2014-07" db="EMBL/GenBank/DDBJ databases">
        <title>Tepidicaulis marinum gen. nov., sp. nov., a novel marine bacterium denitrifying nitrate to nitrous oxide strictly under microaerobic conditions.</title>
        <authorList>
            <person name="Takeuchi M."/>
            <person name="Yamagishi T."/>
            <person name="Kamagata Y."/>
            <person name="Oshima K."/>
            <person name="Hattori M."/>
            <person name="Katayama T."/>
            <person name="Hanada S."/>
            <person name="Tamaki H."/>
            <person name="Marumo K."/>
            <person name="Maeda H."/>
            <person name="Nedachi M."/>
            <person name="Iwasaki W."/>
            <person name="Suwa Y."/>
            <person name="Sakata S."/>
        </authorList>
    </citation>
    <scope>NUCLEOTIDE SEQUENCE [LARGE SCALE GENOMIC DNA]</scope>
    <source>
        <strain evidence="5 6">MA2</strain>
    </source>
</reference>
<name>A0A081BAV9_9HYPH</name>
<dbReference type="SUPFAM" id="SSF51905">
    <property type="entry name" value="FAD/NAD(P)-binding domain"/>
    <property type="match status" value="1"/>
</dbReference>
<dbReference type="eggNOG" id="COG1233">
    <property type="taxonomic scope" value="Bacteria"/>
</dbReference>
<dbReference type="GO" id="GO:0016491">
    <property type="term" value="F:oxidoreductase activity"/>
    <property type="evidence" value="ECO:0007669"/>
    <property type="project" value="InterPro"/>
</dbReference>
<dbReference type="RefSeq" id="WP_052379321.1">
    <property type="nucleotide sequence ID" value="NZ_BBIO01000007.1"/>
</dbReference>
<dbReference type="InterPro" id="IPR036188">
    <property type="entry name" value="FAD/NAD-bd_sf"/>
</dbReference>
<dbReference type="AlphaFoldDB" id="A0A081BAV9"/>
<comment type="subunit">
    <text evidence="2">Interacts with COX5B; this interaction may contribute to localize PYROXD2 to the inner face of the inner mitochondrial membrane.</text>
</comment>
<evidence type="ECO:0000259" key="4">
    <source>
        <dbReference type="Pfam" id="PF01593"/>
    </source>
</evidence>
<dbReference type="Pfam" id="PF01593">
    <property type="entry name" value="Amino_oxidase"/>
    <property type="match status" value="1"/>
</dbReference>
<dbReference type="InterPro" id="IPR002937">
    <property type="entry name" value="Amino_oxidase"/>
</dbReference>
<evidence type="ECO:0000313" key="6">
    <source>
        <dbReference type="Proteomes" id="UP000028702"/>
    </source>
</evidence>
<comment type="caution">
    <text evidence="5">The sequence shown here is derived from an EMBL/GenBank/DDBJ whole genome shotgun (WGS) entry which is preliminary data.</text>
</comment>
<dbReference type="EMBL" id="BBIO01000007">
    <property type="protein sequence ID" value="GAK45177.1"/>
    <property type="molecule type" value="Genomic_DNA"/>
</dbReference>
<dbReference type="Gene3D" id="3.50.50.60">
    <property type="entry name" value="FAD/NAD(P)-binding domain"/>
    <property type="match status" value="2"/>
</dbReference>
<organism evidence="5 6">
    <name type="scientific">Tepidicaulis marinus</name>
    <dbReference type="NCBI Taxonomy" id="1333998"/>
    <lineage>
        <taxon>Bacteria</taxon>
        <taxon>Pseudomonadati</taxon>
        <taxon>Pseudomonadota</taxon>
        <taxon>Alphaproteobacteria</taxon>
        <taxon>Hyphomicrobiales</taxon>
        <taxon>Parvibaculaceae</taxon>
        <taxon>Tepidicaulis</taxon>
    </lineage>
</organism>
<sequence>MMEHDLAYDAIVIGAGHNGLVAAAYLAEAGKRVLVLEAESEVGGAAVTAEIAPDYMSSAGAHLLYAWPQRIEKDLKLAKHGFEMASRDMVTVALDKDGKHLVLPASSRADIARLKDRSPRDAEAYGPFMKRVQRYAGLLQPLLEKGLPVPGEGAKQAATDALSFIWRFEKMGEEDRQELGRFLPASMAQVLDRTFEDPLLKAALAMDATLGHHMGPKSPGSAYQYIYRLAQQNIAGGKMGYPAGGIGALPQALARLIGESEGRVRTNSQVRHILVSDSGETEGVVLTDGTKFHAPIVLSSLDPRRTYLDLLGAAHLAPEQTRRLGGWRMQGACAKINLALEGLPIIEGLEEREYGGRWLIAPDMTAMERAFVAAKRHELAVEPIMEIVLPSYHDPRAAPPGHHTMSILLPHVPYDLNGGWDARRDEFTKRVVDAVAVYAPDIKLKLIAGEILTPPEIERRFGVPGAGWHQGDMSLDQTLLFRPGYGLSHDDGPVRGLYLCGSGTHPGGGLTGEPGRLAAAHVLEGGRTHV</sequence>
<dbReference type="PANTHER" id="PTHR10668:SF103">
    <property type="entry name" value="PYRIDINE NUCLEOTIDE-DISULFIDE OXIDOREDUCTASE DOMAIN-CONTAINING PROTEIN 2"/>
    <property type="match status" value="1"/>
</dbReference>
<dbReference type="STRING" id="1333998.M2A_1676"/>
<evidence type="ECO:0000256" key="3">
    <source>
        <dbReference type="ARBA" id="ARBA00040298"/>
    </source>
</evidence>
<protein>
    <recommendedName>
        <fullName evidence="3">Pyridine nucleotide-disulfide oxidoreductase domain-containing protein 2</fullName>
    </recommendedName>
</protein>
<feature type="domain" description="Amine oxidase" evidence="4">
    <location>
        <begin position="19"/>
        <end position="510"/>
    </location>
</feature>
<evidence type="ECO:0000256" key="2">
    <source>
        <dbReference type="ARBA" id="ARBA00038825"/>
    </source>
</evidence>
<comment type="function">
    <text evidence="1">Probable oxidoreductase that may play a role as regulator of mitochondrial function.</text>
</comment>
<accession>A0A081BAV9</accession>
<keyword evidence="6" id="KW-1185">Reference proteome</keyword>
<evidence type="ECO:0000256" key="1">
    <source>
        <dbReference type="ARBA" id="ARBA00037217"/>
    </source>
</evidence>